<organism evidence="2 3">
    <name type="scientific">Terrihabitans soli</name>
    <dbReference type="NCBI Taxonomy" id="708113"/>
    <lineage>
        <taxon>Bacteria</taxon>
        <taxon>Pseudomonadati</taxon>
        <taxon>Pseudomonadota</taxon>
        <taxon>Alphaproteobacteria</taxon>
        <taxon>Hyphomicrobiales</taxon>
        <taxon>Terrihabitans</taxon>
    </lineage>
</organism>
<dbReference type="Pfam" id="PF19606">
    <property type="entry name" value="DUF6111"/>
    <property type="match status" value="1"/>
</dbReference>
<dbReference type="KEGG" id="tso:IZ6_08300"/>
<dbReference type="InterPro" id="IPR046093">
    <property type="entry name" value="DUF6111"/>
</dbReference>
<dbReference type="RefSeq" id="WP_222876750.1">
    <property type="nucleotide sequence ID" value="NZ_AP023361.1"/>
</dbReference>
<dbReference type="EMBL" id="AP023361">
    <property type="protein sequence ID" value="BCJ90095.1"/>
    <property type="molecule type" value="Genomic_DNA"/>
</dbReference>
<name>A0A6S6QQQ4_9HYPH</name>
<keyword evidence="1" id="KW-0472">Membrane</keyword>
<dbReference type="Proteomes" id="UP000515317">
    <property type="component" value="Chromosome"/>
</dbReference>
<keyword evidence="3" id="KW-1185">Reference proteome</keyword>
<evidence type="ECO:0000313" key="3">
    <source>
        <dbReference type="Proteomes" id="UP000515317"/>
    </source>
</evidence>
<protein>
    <submittedName>
        <fullName evidence="2">Uncharacterized protein</fullName>
    </submittedName>
</protein>
<reference evidence="2 3" key="1">
    <citation type="submission" date="2020-08" db="EMBL/GenBank/DDBJ databases">
        <title>Genome sequence of Rhizobiales bacterium strain IZ6.</title>
        <authorList>
            <person name="Nakai R."/>
            <person name="Naganuma T."/>
        </authorList>
    </citation>
    <scope>NUCLEOTIDE SEQUENCE [LARGE SCALE GENOMIC DNA]</scope>
    <source>
        <strain evidence="2 3">IZ6</strain>
    </source>
</reference>
<feature type="transmembrane region" description="Helical" evidence="1">
    <location>
        <begin position="41"/>
        <end position="60"/>
    </location>
</feature>
<keyword evidence="1" id="KW-1133">Transmembrane helix</keyword>
<dbReference type="AlphaFoldDB" id="A0A6S6QQQ4"/>
<sequence length="94" mass="10258">MIRSILPAIVLFLLPFAVYFLWLGLKRRSVAGTEIPVSGKYLAWATGLGMLLAAGAFVIFGDFRGADPDAVYFPPVYEGGKVTPGHFEPREKAK</sequence>
<proteinExistence type="predicted"/>
<feature type="transmembrane region" description="Helical" evidence="1">
    <location>
        <begin position="6"/>
        <end position="25"/>
    </location>
</feature>
<gene>
    <name evidence="2" type="ORF">IZ6_08300</name>
</gene>
<keyword evidence="1" id="KW-0812">Transmembrane</keyword>
<evidence type="ECO:0000313" key="2">
    <source>
        <dbReference type="EMBL" id="BCJ90095.1"/>
    </source>
</evidence>
<evidence type="ECO:0000256" key="1">
    <source>
        <dbReference type="SAM" id="Phobius"/>
    </source>
</evidence>
<accession>A0A6S6QQQ4</accession>